<dbReference type="Gene3D" id="3.80.10.10">
    <property type="entry name" value="Ribonuclease Inhibitor"/>
    <property type="match status" value="2"/>
</dbReference>
<evidence type="ECO:0000256" key="1">
    <source>
        <dbReference type="ARBA" id="ARBA00022614"/>
    </source>
</evidence>
<dbReference type="Pfam" id="PF01582">
    <property type="entry name" value="TIR"/>
    <property type="match status" value="1"/>
</dbReference>
<dbReference type="Gene3D" id="3.40.50.10140">
    <property type="entry name" value="Toll/interleukin-1 receptor homology (TIR) domain"/>
    <property type="match status" value="1"/>
</dbReference>
<dbReference type="SUPFAM" id="SSF52200">
    <property type="entry name" value="Toll/Interleukin receptor TIR domain"/>
    <property type="match status" value="1"/>
</dbReference>
<dbReference type="Pfam" id="PF20160">
    <property type="entry name" value="C-JID"/>
    <property type="match status" value="1"/>
</dbReference>
<dbReference type="InterPro" id="IPR045344">
    <property type="entry name" value="C-JID"/>
</dbReference>
<evidence type="ECO:0000259" key="3">
    <source>
        <dbReference type="PROSITE" id="PS50104"/>
    </source>
</evidence>
<dbReference type="InterPro" id="IPR000157">
    <property type="entry name" value="TIR_dom"/>
</dbReference>
<proteinExistence type="predicted"/>
<accession>A0AAN9SRV1</accession>
<keyword evidence="2" id="KW-0677">Repeat</keyword>
<dbReference type="InterPro" id="IPR035897">
    <property type="entry name" value="Toll_tir_struct_dom_sf"/>
</dbReference>
<dbReference type="SUPFAM" id="SSF52058">
    <property type="entry name" value="L domain-like"/>
    <property type="match status" value="1"/>
</dbReference>
<protein>
    <recommendedName>
        <fullName evidence="3">TIR domain-containing protein</fullName>
    </recommendedName>
</protein>
<dbReference type="InterPro" id="IPR032675">
    <property type="entry name" value="LRR_dom_sf"/>
</dbReference>
<dbReference type="InterPro" id="IPR011713">
    <property type="entry name" value="Leu-rich_rpt_3"/>
</dbReference>
<evidence type="ECO:0000313" key="5">
    <source>
        <dbReference type="Proteomes" id="UP001386955"/>
    </source>
</evidence>
<evidence type="ECO:0000256" key="2">
    <source>
        <dbReference type="ARBA" id="ARBA00022737"/>
    </source>
</evidence>
<gene>
    <name evidence="4" type="ORF">VNO78_06241</name>
</gene>
<reference evidence="4 5" key="1">
    <citation type="submission" date="2024-01" db="EMBL/GenBank/DDBJ databases">
        <title>The genomes of 5 underutilized Papilionoideae crops provide insights into root nodulation and disease resistanc.</title>
        <authorList>
            <person name="Jiang F."/>
        </authorList>
    </citation>
    <scope>NUCLEOTIDE SEQUENCE [LARGE SCALE GENOMIC DNA]</scope>
    <source>
        <strain evidence="4">DUOXIRENSHENG_FW03</strain>
        <tissue evidence="4">Leaves</tissue>
    </source>
</reference>
<dbReference type="EMBL" id="JAYMYS010000002">
    <property type="protein sequence ID" value="KAK7405064.1"/>
    <property type="molecule type" value="Genomic_DNA"/>
</dbReference>
<dbReference type="GO" id="GO:0006952">
    <property type="term" value="P:defense response"/>
    <property type="evidence" value="ECO:0007669"/>
    <property type="project" value="InterPro"/>
</dbReference>
<organism evidence="4 5">
    <name type="scientific">Psophocarpus tetragonolobus</name>
    <name type="common">Winged bean</name>
    <name type="synonym">Dolichos tetragonolobus</name>
    <dbReference type="NCBI Taxonomy" id="3891"/>
    <lineage>
        <taxon>Eukaryota</taxon>
        <taxon>Viridiplantae</taxon>
        <taxon>Streptophyta</taxon>
        <taxon>Embryophyta</taxon>
        <taxon>Tracheophyta</taxon>
        <taxon>Spermatophyta</taxon>
        <taxon>Magnoliopsida</taxon>
        <taxon>eudicotyledons</taxon>
        <taxon>Gunneridae</taxon>
        <taxon>Pentapetalae</taxon>
        <taxon>rosids</taxon>
        <taxon>fabids</taxon>
        <taxon>Fabales</taxon>
        <taxon>Fabaceae</taxon>
        <taxon>Papilionoideae</taxon>
        <taxon>50 kb inversion clade</taxon>
        <taxon>NPAAA clade</taxon>
        <taxon>indigoferoid/millettioid clade</taxon>
        <taxon>Phaseoleae</taxon>
        <taxon>Psophocarpus</taxon>
    </lineage>
</organism>
<dbReference type="InterPro" id="IPR001611">
    <property type="entry name" value="Leu-rich_rpt"/>
</dbReference>
<dbReference type="PANTHER" id="PTHR11017">
    <property type="entry name" value="LEUCINE-RICH REPEAT-CONTAINING PROTEIN"/>
    <property type="match status" value="1"/>
</dbReference>
<feature type="domain" description="TIR" evidence="3">
    <location>
        <begin position="16"/>
        <end position="149"/>
    </location>
</feature>
<evidence type="ECO:0000313" key="4">
    <source>
        <dbReference type="EMBL" id="KAK7405064.1"/>
    </source>
</evidence>
<dbReference type="PANTHER" id="PTHR11017:SF259">
    <property type="entry name" value="ADP-RIBOSYL CYCLASE_CYCLIC ADP-RIBOSE HYDROLASE"/>
    <property type="match status" value="1"/>
</dbReference>
<keyword evidence="5" id="KW-1185">Reference proteome</keyword>
<keyword evidence="1" id="KW-0433">Leucine-rich repeat</keyword>
<dbReference type="SMART" id="SM00255">
    <property type="entry name" value="TIR"/>
    <property type="match status" value="1"/>
</dbReference>
<dbReference type="InterPro" id="IPR044974">
    <property type="entry name" value="Disease_R_plants"/>
</dbReference>
<dbReference type="AlphaFoldDB" id="A0AAN9SRV1"/>
<dbReference type="Proteomes" id="UP001386955">
    <property type="component" value="Unassembled WGS sequence"/>
</dbReference>
<sequence>MACSKLHSSSSSGTKQHFDVFVSFRGEDTRNGFTDHLFAALQRKGIFAFRDNQNINKGELLEPELFQAIQQSCVFIVVFSKNYASSTWCMKELSEIVDWVEVTGRRVLPIFYDVTPSEEAKNLEAIVITQYPCKFLKATLRGDALSKMDHLKLLILENVNFSGVLNHLSNELRYLSWDKYPFTSLPSSFHSNQLVELILPYSNIKQLWKGTKYLPKLRSLNLKHSKNLIQMPDLKGVPHLTYLDLEGCLEIVRIDPSIGILKELVDLNLKDCKNLVHNLNIIFGLSSLRCLDLSGCSKLLNNLVLEKPRETEHLKKVDNDRSVIQLSPSSLYKVLMFPFHFLSSQKREDSLGLLVPYLSRFPCLLHLDLSFCNLLQIPDAIENLHSLEELFLGGNNFVTLPPTIKKLSKLRNLNLEHCKQLKYLPELPTPEEKTTGTHYGQVDIFDCPKLIDLEHCYSVIFSWLIQNLEVYLQPSISWGRIDIVIPGTQIPKWFKEQNEGSSISMDPPSSLMDNPNWIGVACCALFVTHDDPTSLGDEWLNTDDLCILYNVKKKEDWPKSFINVPIHFKKDLITVELDHLLIAIYSREAFISSLEDTVSLDNIVFKTYVFEPQGLHLDVKNCGYRWVFKDDLQQLNPNMMFSTSSSSRKRKLLTND</sequence>
<comment type="caution">
    <text evidence="4">The sequence shown here is derived from an EMBL/GenBank/DDBJ whole genome shotgun (WGS) entry which is preliminary data.</text>
</comment>
<dbReference type="GO" id="GO:0007165">
    <property type="term" value="P:signal transduction"/>
    <property type="evidence" value="ECO:0007669"/>
    <property type="project" value="InterPro"/>
</dbReference>
<name>A0AAN9SRV1_PSOTE</name>
<dbReference type="PROSITE" id="PS50104">
    <property type="entry name" value="TIR"/>
    <property type="match status" value="1"/>
</dbReference>
<dbReference type="Pfam" id="PF13855">
    <property type="entry name" value="LRR_8"/>
    <property type="match status" value="1"/>
</dbReference>
<dbReference type="Pfam" id="PF07725">
    <property type="entry name" value="LRR_3"/>
    <property type="match status" value="1"/>
</dbReference>